<dbReference type="AlphaFoldDB" id="A0A1E8FJA3"/>
<evidence type="ECO:0008006" key="3">
    <source>
        <dbReference type="Google" id="ProtNLM"/>
    </source>
</evidence>
<dbReference type="EMBL" id="MJIC01000004">
    <property type="protein sequence ID" value="OFI36004.1"/>
    <property type="molecule type" value="Genomic_DNA"/>
</dbReference>
<gene>
    <name evidence="1" type="ORF">BFC17_10015</name>
</gene>
<dbReference type="Proteomes" id="UP000176037">
    <property type="component" value="Unassembled WGS sequence"/>
</dbReference>
<evidence type="ECO:0000313" key="1">
    <source>
        <dbReference type="EMBL" id="OFI36004.1"/>
    </source>
</evidence>
<accession>A0A1E8FJA3</accession>
<name>A0A1E8FJA3_9ALTE</name>
<organism evidence="1 2">
    <name type="scientific">Alteromonas lipolytica</name>
    <dbReference type="NCBI Taxonomy" id="1856405"/>
    <lineage>
        <taxon>Bacteria</taxon>
        <taxon>Pseudomonadati</taxon>
        <taxon>Pseudomonadota</taxon>
        <taxon>Gammaproteobacteria</taxon>
        <taxon>Alteromonadales</taxon>
        <taxon>Alteromonadaceae</taxon>
        <taxon>Alteromonas/Salinimonas group</taxon>
        <taxon>Alteromonas</taxon>
    </lineage>
</organism>
<keyword evidence="2" id="KW-1185">Reference proteome</keyword>
<dbReference type="STRING" id="1856405.BFC17_10015"/>
<dbReference type="OrthoDB" id="8439154at2"/>
<dbReference type="RefSeq" id="WP_070174848.1">
    <property type="nucleotide sequence ID" value="NZ_BMJR01000004.1"/>
</dbReference>
<evidence type="ECO:0000313" key="2">
    <source>
        <dbReference type="Proteomes" id="UP000176037"/>
    </source>
</evidence>
<reference evidence="1 2" key="1">
    <citation type="submission" date="2016-09" db="EMBL/GenBank/DDBJ databases">
        <title>Alteromonas lipolytica, a new species isolated from sea water.</title>
        <authorList>
            <person name="Wu Y.-H."/>
            <person name="Cheng H."/>
            <person name="Xu X.-W."/>
        </authorList>
    </citation>
    <scope>NUCLEOTIDE SEQUENCE [LARGE SCALE GENOMIC DNA]</scope>
    <source>
        <strain evidence="1 2">JW12</strain>
    </source>
</reference>
<dbReference type="SUPFAM" id="SSF53850">
    <property type="entry name" value="Periplasmic binding protein-like II"/>
    <property type="match status" value="1"/>
</dbReference>
<sequence>MRAQEPVGSVTPDIRWVKNPSPPFHILDGQHKGYGICDVLVDKLNQRLGALTIDVEVYPQSRIGKLVEGTENLCFPCMIKRADTDRFTYSNSTTVYPPLGIIMEQQQFNLLYPEQPDALSLRQLLNNQSVLFGYAAARRFPDVLQSAIESHGDNSNVLALPGVLGPLRVLQQIKYNRIQYTLDYPGVLRYFALIEETESLIYRPTTEYGTAPVYGAIGCTNNAWGQKAVKAINSVLDDVLSDPEYVENQKFWLNSVPQKHTD</sequence>
<protein>
    <recommendedName>
        <fullName evidence="3">Solute-binding protein family 3/N-terminal domain-containing protein</fullName>
    </recommendedName>
</protein>
<proteinExistence type="predicted"/>
<comment type="caution">
    <text evidence="1">The sequence shown here is derived from an EMBL/GenBank/DDBJ whole genome shotgun (WGS) entry which is preliminary data.</text>
</comment>